<keyword evidence="3 10" id="KW-0479">Metal-binding</keyword>
<dbReference type="InterPro" id="IPR036188">
    <property type="entry name" value="FAD/NAD-bd_sf"/>
</dbReference>
<comment type="cofactor">
    <cofactor evidence="10">
        <name>[4Fe-4S] cluster</name>
        <dbReference type="ChEBI" id="CHEBI:49883"/>
    </cofactor>
    <text evidence="10">Binds 3 [4Fe-4S] clusters.</text>
</comment>
<evidence type="ECO:0000256" key="9">
    <source>
        <dbReference type="ARBA" id="ARBA00023136"/>
    </source>
</evidence>
<dbReference type="GO" id="GO:0022900">
    <property type="term" value="P:electron transport chain"/>
    <property type="evidence" value="ECO:0007669"/>
    <property type="project" value="UniProtKB-UniRule"/>
</dbReference>
<feature type="binding site" evidence="10">
    <location>
        <position position="174"/>
    </location>
    <ligand>
        <name>[4Fe-4S] cluster</name>
        <dbReference type="ChEBI" id="CHEBI:49883"/>
        <label>3</label>
    </ligand>
</feature>
<dbReference type="Pfam" id="PF07992">
    <property type="entry name" value="Pyr_redox_2"/>
    <property type="match status" value="1"/>
</dbReference>
<dbReference type="Gene3D" id="3.50.50.60">
    <property type="entry name" value="FAD/NAD(P)-binding domain"/>
    <property type="match status" value="2"/>
</dbReference>
<feature type="binding site" evidence="10">
    <location>
        <position position="54"/>
    </location>
    <ligand>
        <name>[4Fe-4S] cluster</name>
        <dbReference type="ChEBI" id="CHEBI:49883"/>
        <label>1</label>
    </ligand>
</feature>
<dbReference type="PROSITE" id="PS51656">
    <property type="entry name" value="4FE4S"/>
    <property type="match status" value="1"/>
</dbReference>
<dbReference type="Pfam" id="PF13187">
    <property type="entry name" value="Fer4_9"/>
    <property type="match status" value="1"/>
</dbReference>
<dbReference type="GO" id="GO:0046872">
    <property type="term" value="F:metal ion binding"/>
    <property type="evidence" value="ECO:0007669"/>
    <property type="project" value="UniProtKB-KW"/>
</dbReference>
<dbReference type="SUPFAM" id="SSF51971">
    <property type="entry name" value="Nucleotide-binding domain"/>
    <property type="match status" value="2"/>
</dbReference>
<feature type="domain" description="4Fe-4S" evidence="12">
    <location>
        <begin position="29"/>
        <end position="88"/>
    </location>
</feature>
<evidence type="ECO:0000313" key="14">
    <source>
        <dbReference type="Proteomes" id="UP000777784"/>
    </source>
</evidence>
<evidence type="ECO:0000256" key="7">
    <source>
        <dbReference type="ARBA" id="ARBA00023004"/>
    </source>
</evidence>
<protein>
    <recommendedName>
        <fullName evidence="10">Ion-translocating oxidoreductase complex subunit B</fullName>
        <ecNumber evidence="10">7.-.-.-</ecNumber>
    </recommendedName>
    <alternativeName>
        <fullName evidence="10">Rnf electron transport complex subunit B</fullName>
    </alternativeName>
</protein>
<dbReference type="SUPFAM" id="SSF54862">
    <property type="entry name" value="4Fe-4S ferredoxins"/>
    <property type="match status" value="1"/>
</dbReference>
<keyword evidence="10" id="KW-1003">Cell membrane</keyword>
<feature type="binding site" evidence="10">
    <location>
        <position position="168"/>
    </location>
    <ligand>
        <name>[4Fe-4S] cluster</name>
        <dbReference type="ChEBI" id="CHEBI:49883"/>
        <label>3</label>
    </ligand>
</feature>
<comment type="subcellular location">
    <subcellularLocation>
        <location evidence="10">Cell membrane</location>
    </subcellularLocation>
</comment>
<evidence type="ECO:0000259" key="12">
    <source>
        <dbReference type="PROSITE" id="PS51656"/>
    </source>
</evidence>
<keyword evidence="6 10" id="KW-0249">Electron transport</keyword>
<keyword evidence="7 10" id="KW-0408">Iron</keyword>
<evidence type="ECO:0000259" key="11">
    <source>
        <dbReference type="PROSITE" id="PS51379"/>
    </source>
</evidence>
<sequence length="690" mass="74230">MFVAACVIGGIGFLAALGLGVAARFFAVHVDPKVLEIEEALPGANCGGCGFSGCSAAALAVAKGKAGPDLCVAGGIEVAEAVAEILGLSVEAGEVGIAELGCKYGMDDAHLRFDYAGVPDCRAAALVGGGGKICTMGCLGLGTCVNACPFGALVMGEDGLPHVIAEKCTACGTCERVCPKGIIRVQTPSRRFTHVQTEDDCVAPCQATCPAQIDIPDYIAAIGRGEFLEAVRIIKEANPFPLVCGRVCPHPCEAACRRGEVDEAININHLKRFAADFEMTSGQHVLPQVLSDTGKRVAIIGGGPSGLTCAYYLARLGHKVKVFEAMPEPGGMLLYGIPEYRLPKKTLAWEIDGILQLGVELECNTKMGKDFTLDDLINQGFDSVYIAVGAWDSRRLGVPGEHDFEEVASGTEFLIKRGLREDTPIGKNVMIVGGGNTAMDAARTSWRLGAENVYLLYRRSRKEMPANDIEVAEGEHEEIKYHFLAAPTKLVGEGGRLKALEFQKMELGEPDASGRRRPVPVEGSEMEIEVDNVFSAIGQSPNLDCLDAGDLAKMIERTRWNSIDAKEGTMQTALKQVFAGGDDWRGAATAVEAIRDGRFAARSIHMSLMGEEMELPSNWYRKAPNLPGIDRGVSFERGARVKMPELSVDERRLNFNEVELGLTEEMARKESRRCLQCGLICYQGYRKSFP</sequence>
<accession>A0A948RU16</accession>
<dbReference type="GO" id="GO:0016491">
    <property type="term" value="F:oxidoreductase activity"/>
    <property type="evidence" value="ECO:0007669"/>
    <property type="project" value="InterPro"/>
</dbReference>
<dbReference type="InterPro" id="IPR023753">
    <property type="entry name" value="FAD/NAD-binding_dom"/>
</dbReference>
<feature type="binding site" evidence="10">
    <location>
        <position position="49"/>
    </location>
    <ligand>
        <name>[4Fe-4S] cluster</name>
        <dbReference type="ChEBI" id="CHEBI:49883"/>
        <label>1</label>
    </ligand>
</feature>
<comment type="similarity">
    <text evidence="10">Belongs to the 4Fe4S bacterial-type ferredoxin family. RnfB subfamily.</text>
</comment>
<dbReference type="InterPro" id="IPR017900">
    <property type="entry name" value="4Fe4S_Fe_S_CS"/>
</dbReference>
<dbReference type="InterPro" id="IPR009051">
    <property type="entry name" value="Helical_ferredxn"/>
</dbReference>
<evidence type="ECO:0000256" key="4">
    <source>
        <dbReference type="ARBA" id="ARBA00022737"/>
    </source>
</evidence>
<dbReference type="PRINTS" id="PR00419">
    <property type="entry name" value="ADXRDTASE"/>
</dbReference>
<feature type="binding site" evidence="10">
    <location>
        <position position="144"/>
    </location>
    <ligand>
        <name>[4Fe-4S] cluster</name>
        <dbReference type="ChEBI" id="CHEBI:49883"/>
        <label>2</label>
    </ligand>
</feature>
<feature type="binding site" evidence="10">
    <location>
        <position position="148"/>
    </location>
    <ligand>
        <name>[4Fe-4S] cluster</name>
        <dbReference type="ChEBI" id="CHEBI:49883"/>
        <label>3</label>
    </ligand>
</feature>
<dbReference type="GO" id="GO:0009055">
    <property type="term" value="F:electron transfer activity"/>
    <property type="evidence" value="ECO:0007669"/>
    <property type="project" value="InterPro"/>
</dbReference>
<evidence type="ECO:0000256" key="5">
    <source>
        <dbReference type="ARBA" id="ARBA00022967"/>
    </source>
</evidence>
<dbReference type="Gene3D" id="1.10.1060.10">
    <property type="entry name" value="Alpha-helical ferredoxin"/>
    <property type="match status" value="1"/>
</dbReference>
<dbReference type="EC" id="7.-.-.-" evidence="10"/>
<dbReference type="GO" id="GO:0051539">
    <property type="term" value="F:4 iron, 4 sulfur cluster binding"/>
    <property type="evidence" value="ECO:0007669"/>
    <property type="project" value="UniProtKB-UniRule"/>
</dbReference>
<keyword evidence="4 10" id="KW-0677">Repeat</keyword>
<evidence type="ECO:0000256" key="2">
    <source>
        <dbReference type="ARBA" id="ARBA00022485"/>
    </source>
</evidence>
<evidence type="ECO:0000256" key="10">
    <source>
        <dbReference type="HAMAP-Rule" id="MF_00463"/>
    </source>
</evidence>
<comment type="function">
    <text evidence="10">Part of a membrane-bound complex that couples electron transfer with translocation of ions across the membrane.</text>
</comment>
<dbReference type="PROSITE" id="PS51379">
    <property type="entry name" value="4FE4S_FER_2"/>
    <property type="match status" value="2"/>
</dbReference>
<comment type="caution">
    <text evidence="13">The sequence shown here is derived from an EMBL/GenBank/DDBJ whole genome shotgun (WGS) entry which is preliminary data.</text>
</comment>
<evidence type="ECO:0000256" key="8">
    <source>
        <dbReference type="ARBA" id="ARBA00023014"/>
    </source>
</evidence>
<dbReference type="InterPro" id="IPR007202">
    <property type="entry name" value="4Fe-4S_dom"/>
</dbReference>
<dbReference type="Pfam" id="PF04060">
    <property type="entry name" value="FeS"/>
    <property type="match status" value="1"/>
</dbReference>
<keyword evidence="9 10" id="KW-0472">Membrane</keyword>
<dbReference type="InterPro" id="IPR011005">
    <property type="entry name" value="Dihydropteroate_synth-like_sf"/>
</dbReference>
<feature type="binding site" evidence="10">
    <location>
        <position position="134"/>
    </location>
    <ligand>
        <name>[4Fe-4S] cluster</name>
        <dbReference type="ChEBI" id="CHEBI:49883"/>
        <label>2</label>
    </ligand>
</feature>
<feature type="binding site" evidence="10">
    <location>
        <position position="138"/>
    </location>
    <ligand>
        <name>[4Fe-4S] cluster</name>
        <dbReference type="ChEBI" id="CHEBI:49883"/>
        <label>2</label>
    </ligand>
</feature>
<keyword evidence="1 10" id="KW-0813">Transport</keyword>
<feature type="binding site" evidence="10">
    <location>
        <position position="171"/>
    </location>
    <ligand>
        <name>[4Fe-4S] cluster</name>
        <dbReference type="ChEBI" id="CHEBI:49883"/>
        <label>3</label>
    </ligand>
</feature>
<dbReference type="AlphaFoldDB" id="A0A948RU16"/>
<organism evidence="13 14">
    <name type="scientific">Eiseniibacteriota bacterium</name>
    <dbReference type="NCBI Taxonomy" id="2212470"/>
    <lineage>
        <taxon>Bacteria</taxon>
        <taxon>Candidatus Eiseniibacteriota</taxon>
    </lineage>
</organism>
<comment type="caution">
    <text evidence="10">Lacks conserved residue(s) required for the propagation of feature annotation.</text>
</comment>
<dbReference type="InterPro" id="IPR028261">
    <property type="entry name" value="DPD_II"/>
</dbReference>
<evidence type="ECO:0000313" key="13">
    <source>
        <dbReference type="EMBL" id="MBU2691008.1"/>
    </source>
</evidence>
<keyword evidence="2 10" id="KW-0004">4Fe-4S</keyword>
<reference evidence="13" key="1">
    <citation type="submission" date="2021-05" db="EMBL/GenBank/DDBJ databases">
        <title>Energy efficiency and biological interactions define the core microbiome of deep oligotrophic groundwater.</title>
        <authorList>
            <person name="Mehrshad M."/>
            <person name="Lopez-Fernandez M."/>
            <person name="Bell E."/>
            <person name="Bernier-Latmani R."/>
            <person name="Bertilsson S."/>
            <person name="Dopson M."/>
        </authorList>
    </citation>
    <scope>NUCLEOTIDE SEQUENCE</scope>
    <source>
        <strain evidence="13">Modern_marine.mb.64</strain>
    </source>
</reference>
<proteinExistence type="inferred from homology"/>
<dbReference type="PANTHER" id="PTHR42783:SF3">
    <property type="entry name" value="GLUTAMATE SYNTHASE [NADPH] SMALL CHAIN-RELATED"/>
    <property type="match status" value="1"/>
</dbReference>
<keyword evidence="5 10" id="KW-1278">Translocase</keyword>
<evidence type="ECO:0000256" key="1">
    <source>
        <dbReference type="ARBA" id="ARBA00022448"/>
    </source>
</evidence>
<dbReference type="HAMAP" id="MF_00463">
    <property type="entry name" value="RsxB_RnfB"/>
    <property type="match status" value="1"/>
</dbReference>
<feature type="region of interest" description="Hydrophobic" evidence="10">
    <location>
        <begin position="1"/>
        <end position="23"/>
    </location>
</feature>
<feature type="binding site" evidence="10">
    <location>
        <position position="46"/>
    </location>
    <ligand>
        <name>[4Fe-4S] cluster</name>
        <dbReference type="ChEBI" id="CHEBI:49883"/>
        <label>1</label>
    </ligand>
</feature>
<gene>
    <name evidence="10" type="primary">rnfB</name>
    <name evidence="13" type="ORF">KJ970_08765</name>
</gene>
<dbReference type="PROSITE" id="PS00198">
    <property type="entry name" value="4FE4S_FER_1"/>
    <property type="match status" value="1"/>
</dbReference>
<evidence type="ECO:0000256" key="3">
    <source>
        <dbReference type="ARBA" id="ARBA00022723"/>
    </source>
</evidence>
<feature type="domain" description="4Fe-4S ferredoxin-type" evidence="11">
    <location>
        <begin position="159"/>
        <end position="188"/>
    </location>
</feature>
<dbReference type="InterPro" id="IPR017896">
    <property type="entry name" value="4Fe4S_Fe-S-bd"/>
</dbReference>
<name>A0A948RU16_UNCEI</name>
<dbReference type="Gene3D" id="3.20.20.20">
    <property type="entry name" value="Dihydropteroate synthase-like"/>
    <property type="match status" value="1"/>
</dbReference>
<dbReference type="Pfam" id="PF14691">
    <property type="entry name" value="Fer4_20"/>
    <property type="match status" value="1"/>
</dbReference>
<comment type="subunit">
    <text evidence="10">The complex is composed of six subunits: RnfA, RnfB, RnfC, RnfD, RnfE and RnfG.</text>
</comment>
<dbReference type="InterPro" id="IPR010207">
    <property type="entry name" value="Elect_transpt_cplx_RnfB/RsxB"/>
</dbReference>
<evidence type="ECO:0000256" key="6">
    <source>
        <dbReference type="ARBA" id="ARBA00022982"/>
    </source>
</evidence>
<feature type="domain" description="4Fe-4S ferredoxin-type" evidence="11">
    <location>
        <begin position="129"/>
        <end position="158"/>
    </location>
</feature>
<keyword evidence="8 10" id="KW-0411">Iron-sulfur</keyword>
<dbReference type="GO" id="GO:0005886">
    <property type="term" value="C:plasma membrane"/>
    <property type="evidence" value="ECO:0007669"/>
    <property type="project" value="UniProtKB-SubCell"/>
</dbReference>
<feature type="binding site" evidence="10">
    <location>
        <position position="178"/>
    </location>
    <ligand>
        <name>[4Fe-4S] cluster</name>
        <dbReference type="ChEBI" id="CHEBI:49883"/>
        <label>2</label>
    </ligand>
</feature>
<dbReference type="Proteomes" id="UP000777784">
    <property type="component" value="Unassembled WGS sequence"/>
</dbReference>
<dbReference type="EMBL" id="JAHJDP010000042">
    <property type="protein sequence ID" value="MBU2691008.1"/>
    <property type="molecule type" value="Genomic_DNA"/>
</dbReference>
<feature type="binding site" evidence="10">
    <location>
        <position position="71"/>
    </location>
    <ligand>
        <name>[4Fe-4S] cluster</name>
        <dbReference type="ChEBI" id="CHEBI:49883"/>
        <label>1</label>
    </ligand>
</feature>
<dbReference type="SUPFAM" id="SSF46548">
    <property type="entry name" value="alpha-helical ferredoxin"/>
    <property type="match status" value="2"/>
</dbReference>
<dbReference type="PANTHER" id="PTHR42783">
    <property type="entry name" value="GLUTAMATE SYNTHASE [NADPH] SMALL CHAIN"/>
    <property type="match status" value="1"/>
</dbReference>